<evidence type="ECO:0000313" key="2">
    <source>
        <dbReference type="EMBL" id="CAF4073644.1"/>
    </source>
</evidence>
<evidence type="ECO:0000259" key="1">
    <source>
        <dbReference type="Pfam" id="PF01569"/>
    </source>
</evidence>
<feature type="non-terminal residue" evidence="2">
    <location>
        <position position="1"/>
    </location>
</feature>
<name>A0A8S2PUM6_9BILA</name>
<reference evidence="2" key="1">
    <citation type="submission" date="2021-02" db="EMBL/GenBank/DDBJ databases">
        <authorList>
            <person name="Nowell W R."/>
        </authorList>
    </citation>
    <scope>NUCLEOTIDE SEQUENCE</scope>
</reference>
<evidence type="ECO:0000313" key="3">
    <source>
        <dbReference type="Proteomes" id="UP000681720"/>
    </source>
</evidence>
<dbReference type="SUPFAM" id="SSF48317">
    <property type="entry name" value="Acid phosphatase/Vanadium-dependent haloperoxidase"/>
    <property type="match status" value="1"/>
</dbReference>
<dbReference type="Proteomes" id="UP000681720">
    <property type="component" value="Unassembled WGS sequence"/>
</dbReference>
<proteinExistence type="predicted"/>
<dbReference type="InterPro" id="IPR000326">
    <property type="entry name" value="PAP2/HPO"/>
</dbReference>
<dbReference type="EMBL" id="CAJOBJ010006943">
    <property type="protein sequence ID" value="CAF4073644.1"/>
    <property type="molecule type" value="Genomic_DNA"/>
</dbReference>
<dbReference type="PANTHER" id="PTHR34599:SF1">
    <property type="entry name" value="PHOSPHATIDIC ACID PHOSPHATASE TYPE 2_HALOPEROXIDASE DOMAIN-CONTAINING PROTEIN"/>
    <property type="match status" value="1"/>
</dbReference>
<gene>
    <name evidence="2" type="ORF">GIL414_LOCUS15654</name>
</gene>
<dbReference type="CDD" id="cd03398">
    <property type="entry name" value="PAP2_haloperoxidase"/>
    <property type="match status" value="1"/>
</dbReference>
<dbReference type="PANTHER" id="PTHR34599">
    <property type="entry name" value="PEROXIDASE-RELATED"/>
    <property type="match status" value="1"/>
</dbReference>
<feature type="domain" description="Phosphatidic acid phosphatase type 2/haloperoxidase" evidence="1">
    <location>
        <begin position="207"/>
        <end position="358"/>
    </location>
</feature>
<dbReference type="Pfam" id="PF01569">
    <property type="entry name" value="PAP2"/>
    <property type="match status" value="1"/>
</dbReference>
<dbReference type="InterPro" id="IPR016119">
    <property type="entry name" value="Br/Cl_peroxidase_C"/>
</dbReference>
<dbReference type="GO" id="GO:0004601">
    <property type="term" value="F:peroxidase activity"/>
    <property type="evidence" value="ECO:0007669"/>
    <property type="project" value="InterPro"/>
</dbReference>
<dbReference type="AlphaFoldDB" id="A0A8S2PUM6"/>
<organism evidence="2 3">
    <name type="scientific">Rotaria magnacalcarata</name>
    <dbReference type="NCBI Taxonomy" id="392030"/>
    <lineage>
        <taxon>Eukaryota</taxon>
        <taxon>Metazoa</taxon>
        <taxon>Spiralia</taxon>
        <taxon>Gnathifera</taxon>
        <taxon>Rotifera</taxon>
        <taxon>Eurotatoria</taxon>
        <taxon>Bdelloidea</taxon>
        <taxon>Philodinida</taxon>
        <taxon>Philodinidae</taxon>
        <taxon>Rotaria</taxon>
    </lineage>
</organism>
<protein>
    <recommendedName>
        <fullName evidence="1">Phosphatidic acid phosphatase type 2/haloperoxidase domain-containing protein</fullName>
    </recommendedName>
</protein>
<dbReference type="Gene3D" id="1.10.606.10">
    <property type="entry name" value="Vanadium-containing Chloroperoxidase, domain 2"/>
    <property type="match status" value="1"/>
</dbReference>
<dbReference type="InterPro" id="IPR052559">
    <property type="entry name" value="V-haloperoxidase"/>
</dbReference>
<accession>A0A8S2PUM6</accession>
<dbReference type="InterPro" id="IPR036938">
    <property type="entry name" value="PAP2/HPO_sf"/>
</dbReference>
<comment type="caution">
    <text evidence="2">The sequence shown here is derived from an EMBL/GenBank/DDBJ whole genome shotgun (WGS) entry which is preliminary data.</text>
</comment>
<sequence>VEAAITEAAYQTLYALYPKQRELFTQTRNNFIKLVRGDSSDNAGINKGILVGKLLALTILESRSSDNSQNQGTYKLINQTGYHQPDPTHPDQPFLSPRWGTVTPFVIQSGSQFRASNTVGNTLAGRRQFLRSEKYISDYNEVVSLGTRNSQTRTADQTEVGIFWGYDGAPKLGVPPRLYNQVVRVIAIKKNNTLQQNAQLFAFVNYAMADAGISAWETKYYYELWRPILGVRQGSPTTRAIPNWLPLGAPADGGGDNFTPPFPSYVSGHSTFGSAAFEMLRLFYGTDQFQFQFQSDEYNGATKDSITGRVRPNRTRSYERFSQAEEENFLSRIYLGVHWRIDQEEGRTMGRKIAKYIYDKLT</sequence>